<gene>
    <name evidence="3" type="ORF">D2E26_1322</name>
</gene>
<evidence type="ECO:0000256" key="1">
    <source>
        <dbReference type="SAM" id="Phobius"/>
    </source>
</evidence>
<keyword evidence="1" id="KW-0472">Membrane</keyword>
<keyword evidence="1" id="KW-0812">Transmembrane</keyword>
<dbReference type="InterPro" id="IPR027381">
    <property type="entry name" value="LytR/CpsA/Psr_C"/>
</dbReference>
<accession>A0A430FNW3</accession>
<evidence type="ECO:0000313" key="3">
    <source>
        <dbReference type="EMBL" id="RSX54522.1"/>
    </source>
</evidence>
<name>A0A430FNW3_9BIFI</name>
<evidence type="ECO:0000313" key="4">
    <source>
        <dbReference type="Proteomes" id="UP000287609"/>
    </source>
</evidence>
<feature type="transmembrane region" description="Helical" evidence="1">
    <location>
        <begin position="21"/>
        <end position="42"/>
    </location>
</feature>
<protein>
    <submittedName>
        <fullName evidence="3">LytR cell envelope-related transcriptional attenuator</fullName>
    </submittedName>
</protein>
<dbReference type="Gene3D" id="3.30.70.2390">
    <property type="match status" value="1"/>
</dbReference>
<dbReference type="Pfam" id="PF13399">
    <property type="entry name" value="LytR_C"/>
    <property type="match status" value="1"/>
</dbReference>
<keyword evidence="4" id="KW-1185">Reference proteome</keyword>
<sequence>MAQNNEESTERMIYMRRRQTMVFTIVGAVLAIALFISALFVFHVGGLGEAKTSAALPNYGQPAPCAVSSDQEVKPKYVDNKAVTVRVLNGTKFTGFAKAVGEALNNREFIVKNYENYPDGKIERTRIVFGRNAIPEAYTLASNFTDAVLVMDDRQDKLIDVDLGATFKDLRPESEVPTGKEIVNIEGCLPADQMKDLPKAPEHEAA</sequence>
<dbReference type="AlphaFoldDB" id="A0A430FNW3"/>
<comment type="caution">
    <text evidence="3">The sequence shown here is derived from an EMBL/GenBank/DDBJ whole genome shotgun (WGS) entry which is preliminary data.</text>
</comment>
<dbReference type="EMBL" id="QXGM01000003">
    <property type="protein sequence ID" value="RSX54522.1"/>
    <property type="molecule type" value="Genomic_DNA"/>
</dbReference>
<keyword evidence="1" id="KW-1133">Transmembrane helix</keyword>
<dbReference type="OrthoDB" id="3267444at2"/>
<organism evidence="3 4">
    <name type="scientific">Bifidobacterium dolichotidis</name>
    <dbReference type="NCBI Taxonomy" id="2306976"/>
    <lineage>
        <taxon>Bacteria</taxon>
        <taxon>Bacillati</taxon>
        <taxon>Actinomycetota</taxon>
        <taxon>Actinomycetes</taxon>
        <taxon>Bifidobacteriales</taxon>
        <taxon>Bifidobacteriaceae</taxon>
        <taxon>Bifidobacterium</taxon>
    </lineage>
</organism>
<feature type="domain" description="LytR/CpsA/Psr regulator C-terminal" evidence="2">
    <location>
        <begin position="83"/>
        <end position="167"/>
    </location>
</feature>
<dbReference type="RefSeq" id="WP_125963967.1">
    <property type="nucleotide sequence ID" value="NZ_QXGM01000003.1"/>
</dbReference>
<dbReference type="Proteomes" id="UP000287609">
    <property type="component" value="Unassembled WGS sequence"/>
</dbReference>
<evidence type="ECO:0000259" key="2">
    <source>
        <dbReference type="Pfam" id="PF13399"/>
    </source>
</evidence>
<proteinExistence type="predicted"/>
<reference evidence="3 4" key="1">
    <citation type="submission" date="2018-09" db="EMBL/GenBank/DDBJ databases">
        <title>Characterization of the phylogenetic diversity of five novel species belonging to the genus Bifidobacterium.</title>
        <authorList>
            <person name="Lugli G.A."/>
            <person name="Duranti S."/>
            <person name="Milani C."/>
        </authorList>
    </citation>
    <scope>NUCLEOTIDE SEQUENCE [LARGE SCALE GENOMIC DNA]</scope>
    <source>
        <strain evidence="3 4">2036B</strain>
    </source>
</reference>